<protein>
    <submittedName>
        <fullName evidence="1">Gamma-glutamyl-gamma-aminobutyrate hydrolase family protein</fullName>
    </submittedName>
</protein>
<sequence length="262" mass="28154">MADLALDPERFARGPERADGPVIPVVVSLTFPGMDQGAHDLALELTVVAFDAVRVAGGRPRLVDSAGAETSAIAEICDAAAAVLFLGGGDVDVTCYGYDGPPPRGYYGVDKRADEFCIALMHECVRRDLPTLAFCRGSQLLNVAFGGTLIPDIEHWGIHRGPGGDGLMIDEAVTLEPGSRIAEVLGRTEAIVRNGHHQAVDRVGPELRAVAHAADGIVEGTEHRTASWVLGVQWHPEEKRADVDDRRLIFEALVERARARVR</sequence>
<dbReference type="Gene3D" id="3.40.50.880">
    <property type="match status" value="1"/>
</dbReference>
<accession>A0A939SC76</accession>
<dbReference type="SUPFAM" id="SSF52317">
    <property type="entry name" value="Class I glutamine amidotransferase-like"/>
    <property type="match status" value="1"/>
</dbReference>
<dbReference type="PANTHER" id="PTHR43235:SF1">
    <property type="entry name" value="GLUTAMINE AMIDOTRANSFERASE PB2B2.05-RELATED"/>
    <property type="match status" value="1"/>
</dbReference>
<name>A0A939SC76_9MICO</name>
<dbReference type="RefSeq" id="WP_208097928.1">
    <property type="nucleotide sequence ID" value="NZ_JAGDYM010000010.1"/>
</dbReference>
<proteinExistence type="predicted"/>
<dbReference type="InterPro" id="IPR029062">
    <property type="entry name" value="Class_I_gatase-like"/>
</dbReference>
<comment type="caution">
    <text evidence="1">The sequence shown here is derived from an EMBL/GenBank/DDBJ whole genome shotgun (WGS) entry which is preliminary data.</text>
</comment>
<gene>
    <name evidence="1" type="ORF">J4H92_09450</name>
</gene>
<dbReference type="EMBL" id="JAGDYM010000010">
    <property type="protein sequence ID" value="MBO1902170.1"/>
    <property type="molecule type" value="Genomic_DNA"/>
</dbReference>
<dbReference type="Pfam" id="PF07722">
    <property type="entry name" value="Peptidase_C26"/>
    <property type="match status" value="1"/>
</dbReference>
<dbReference type="AlphaFoldDB" id="A0A939SC76"/>
<dbReference type="PROSITE" id="PS51273">
    <property type="entry name" value="GATASE_TYPE_1"/>
    <property type="match status" value="1"/>
</dbReference>
<dbReference type="Proteomes" id="UP000664382">
    <property type="component" value="Unassembled WGS sequence"/>
</dbReference>
<keyword evidence="1" id="KW-0378">Hydrolase</keyword>
<evidence type="ECO:0000313" key="2">
    <source>
        <dbReference type="Proteomes" id="UP000664382"/>
    </source>
</evidence>
<organism evidence="1 2">
    <name type="scientific">Leucobacter weissii</name>
    <dbReference type="NCBI Taxonomy" id="1983706"/>
    <lineage>
        <taxon>Bacteria</taxon>
        <taxon>Bacillati</taxon>
        <taxon>Actinomycetota</taxon>
        <taxon>Actinomycetes</taxon>
        <taxon>Micrococcales</taxon>
        <taxon>Microbacteriaceae</taxon>
        <taxon>Leucobacter</taxon>
    </lineage>
</organism>
<dbReference type="GO" id="GO:0005829">
    <property type="term" value="C:cytosol"/>
    <property type="evidence" value="ECO:0007669"/>
    <property type="project" value="TreeGrafter"/>
</dbReference>
<reference evidence="1" key="1">
    <citation type="submission" date="2021-03" db="EMBL/GenBank/DDBJ databases">
        <title>Leucobacter chromiisoli sp. nov., isolated from chromium-containing soil of chemical plant.</title>
        <authorList>
            <person name="Xu Z."/>
        </authorList>
    </citation>
    <scope>NUCLEOTIDE SEQUENCE</scope>
    <source>
        <strain evidence="1">S27</strain>
    </source>
</reference>
<evidence type="ECO:0000313" key="1">
    <source>
        <dbReference type="EMBL" id="MBO1902170.1"/>
    </source>
</evidence>
<dbReference type="GO" id="GO:0006598">
    <property type="term" value="P:polyamine catabolic process"/>
    <property type="evidence" value="ECO:0007669"/>
    <property type="project" value="TreeGrafter"/>
</dbReference>
<dbReference type="InterPro" id="IPR011697">
    <property type="entry name" value="Peptidase_C26"/>
</dbReference>
<dbReference type="PANTHER" id="PTHR43235">
    <property type="entry name" value="GLUTAMINE AMIDOTRANSFERASE PB2B2.05-RELATED"/>
    <property type="match status" value="1"/>
</dbReference>
<keyword evidence="2" id="KW-1185">Reference proteome</keyword>
<dbReference type="GO" id="GO:0033969">
    <property type="term" value="F:gamma-glutamyl-gamma-aminobutyrate hydrolase activity"/>
    <property type="evidence" value="ECO:0007669"/>
    <property type="project" value="TreeGrafter"/>
</dbReference>
<dbReference type="InterPro" id="IPR044668">
    <property type="entry name" value="PuuD-like"/>
</dbReference>